<protein>
    <submittedName>
        <fullName evidence="1">Uncharacterized protein</fullName>
    </submittedName>
</protein>
<dbReference type="OrthoDB" id="2462219at2"/>
<evidence type="ECO:0000313" key="1">
    <source>
        <dbReference type="EMBL" id="TYS13093.1"/>
    </source>
</evidence>
<accession>A0A5D4NFP8</accession>
<dbReference type="EMBL" id="VTEI01000024">
    <property type="protein sequence ID" value="TYS13093.1"/>
    <property type="molecule type" value="Genomic_DNA"/>
</dbReference>
<comment type="caution">
    <text evidence="1">The sequence shown here is derived from an EMBL/GenBank/DDBJ whole genome shotgun (WGS) entry which is preliminary data.</text>
</comment>
<sequence>MISFTKFPEIFKDEVTKWYGDAKPWAEKQGINIADLFYWEQRMGNWGALFPLEQDDAIEEFSPFSNRPLLFALLKTPVQDRKGPDHQLFKEMILEMWPETLEYDFNPILGINIKARLTKLVKHNPVLFNIYKKIKQ</sequence>
<proteinExistence type="predicted"/>
<reference evidence="1 2" key="1">
    <citation type="submission" date="2019-08" db="EMBL/GenBank/DDBJ databases">
        <title>Bacillus genomes from the desert of Cuatro Cienegas, Coahuila.</title>
        <authorList>
            <person name="Olmedo-Alvarez G."/>
        </authorList>
    </citation>
    <scope>NUCLEOTIDE SEQUENCE [LARGE SCALE GENOMIC DNA]</scope>
    <source>
        <strain evidence="1 2">CH34_1T</strain>
    </source>
</reference>
<dbReference type="AlphaFoldDB" id="A0A5D4NFP8"/>
<dbReference type="RefSeq" id="WP_148942291.1">
    <property type="nucleotide sequence ID" value="NZ_VTEI01000024.1"/>
</dbReference>
<evidence type="ECO:0000313" key="2">
    <source>
        <dbReference type="Proteomes" id="UP000322267"/>
    </source>
</evidence>
<gene>
    <name evidence="1" type="ORF">FZC78_22385</name>
</gene>
<organism evidence="1 2">
    <name type="scientific">Rossellomorea vietnamensis</name>
    <dbReference type="NCBI Taxonomy" id="218284"/>
    <lineage>
        <taxon>Bacteria</taxon>
        <taxon>Bacillati</taxon>
        <taxon>Bacillota</taxon>
        <taxon>Bacilli</taxon>
        <taxon>Bacillales</taxon>
        <taxon>Bacillaceae</taxon>
        <taxon>Rossellomorea</taxon>
    </lineage>
</organism>
<dbReference type="Proteomes" id="UP000322267">
    <property type="component" value="Unassembled WGS sequence"/>
</dbReference>
<name>A0A5D4NFP8_9BACI</name>